<dbReference type="STRING" id="1121898.GCA_000422725_01907"/>
<proteinExistence type="predicted"/>
<comment type="caution">
    <text evidence="1">The sequence shown here is derived from an EMBL/GenBank/DDBJ whole genome shotgun (WGS) entry which is preliminary data.</text>
</comment>
<dbReference type="AlphaFoldDB" id="A0A0A2MKQ2"/>
<sequence>MKHFILYLLLCFILGCSNKKEEKKENTIGSSLLGSEIVKDTVLNADNYSTEALKILEEHKKNLKTLLPQMILAEVEIYKKTLDQIEKKPAKSYTLEETNFLINLERHGAGISILNKEVELNQIYFQLFNELSLLNEKYKNILTQQEFTDFYDAGPIVLAEEVMIKVDELVKDEKIRIVTEERKENIDMALSFVAVIPGASSCKGIVGGLTQAAKIYRRGVDLPKSATLLSKIPLKIMNAKIANFVSITFKNDKIRSKTANVLGYGSMGIGKTAFVVDKVSSYLPPDQAGEMFKVLENKINGRIGDFSDGILAVHLQRVRDIIKINKALISDSMDKKV</sequence>
<evidence type="ECO:0008006" key="3">
    <source>
        <dbReference type="Google" id="ProtNLM"/>
    </source>
</evidence>
<dbReference type="Proteomes" id="UP000030111">
    <property type="component" value="Unassembled WGS sequence"/>
</dbReference>
<reference evidence="1 2" key="1">
    <citation type="submission" date="2013-09" db="EMBL/GenBank/DDBJ databases">
        <authorList>
            <person name="Zeng Z."/>
            <person name="Chen C."/>
        </authorList>
    </citation>
    <scope>NUCLEOTIDE SEQUENCE [LARGE SCALE GENOMIC DNA]</scope>
    <source>
        <strain evidence="1 2">WB 4.1-42</strain>
    </source>
</reference>
<gene>
    <name evidence="1" type="ORF">Q766_07740</name>
</gene>
<accession>A0A0A2MKQ2</accession>
<keyword evidence="2" id="KW-1185">Reference proteome</keyword>
<dbReference type="EMBL" id="JRLY01000005">
    <property type="protein sequence ID" value="KGO93192.1"/>
    <property type="molecule type" value="Genomic_DNA"/>
</dbReference>
<evidence type="ECO:0000313" key="2">
    <source>
        <dbReference type="Proteomes" id="UP000030111"/>
    </source>
</evidence>
<protein>
    <recommendedName>
        <fullName evidence="3">Lipoprotein</fullName>
    </recommendedName>
</protein>
<dbReference type="PROSITE" id="PS51257">
    <property type="entry name" value="PROKAR_LIPOPROTEIN"/>
    <property type="match status" value="1"/>
</dbReference>
<dbReference type="RefSeq" id="WP_026990736.1">
    <property type="nucleotide sequence ID" value="NZ_AUGP01000018.1"/>
</dbReference>
<dbReference type="eggNOG" id="ENOG50341V5">
    <property type="taxonomic scope" value="Bacteria"/>
</dbReference>
<evidence type="ECO:0000313" key="1">
    <source>
        <dbReference type="EMBL" id="KGO93192.1"/>
    </source>
</evidence>
<dbReference type="OrthoDB" id="1449288at2"/>
<name>A0A0A2MKQ2_9FLAO</name>
<organism evidence="1 2">
    <name type="scientific">Flavobacterium subsaxonicum WB 4.1-42 = DSM 21790</name>
    <dbReference type="NCBI Taxonomy" id="1121898"/>
    <lineage>
        <taxon>Bacteria</taxon>
        <taxon>Pseudomonadati</taxon>
        <taxon>Bacteroidota</taxon>
        <taxon>Flavobacteriia</taxon>
        <taxon>Flavobacteriales</taxon>
        <taxon>Flavobacteriaceae</taxon>
        <taxon>Flavobacterium</taxon>
    </lineage>
</organism>